<evidence type="ECO:0000256" key="1">
    <source>
        <dbReference type="SAM" id="Phobius"/>
    </source>
</evidence>
<evidence type="ECO:0000313" key="3">
    <source>
        <dbReference type="Proteomes" id="UP000027586"/>
    </source>
</evidence>
<keyword evidence="1" id="KW-1133">Transmembrane helix</keyword>
<accession>A0A068S3C7</accession>
<evidence type="ECO:0000313" key="2">
    <source>
        <dbReference type="EMBL" id="CDH56357.1"/>
    </source>
</evidence>
<gene>
    <name evidence="2" type="ORF">LCOR_07415.1</name>
</gene>
<sequence>MDFSNVPLIETSLMEEQDCYFDQYDRAMEAARLSADIQDYYLWQQREQVNVDNDDDDTMMMDYQEEENNYYYYDNDGDENMMMEEDDDRQEEESSYNNEALLSLIAGVQSSKPVKWDTMWMNCAIHAKGNHTHTRIYLLVSLLVHFLLLVNVWCIYLLESVYPLAIHSFEIIYHLASIALSLCIIPMLFH</sequence>
<keyword evidence="1" id="KW-0472">Membrane</keyword>
<dbReference type="EMBL" id="CBTN010000037">
    <property type="protein sequence ID" value="CDH56357.1"/>
    <property type="molecule type" value="Genomic_DNA"/>
</dbReference>
<protein>
    <submittedName>
        <fullName evidence="2">Uncharacterized protein</fullName>
    </submittedName>
</protein>
<comment type="caution">
    <text evidence="2">The sequence shown here is derived from an EMBL/GenBank/DDBJ whole genome shotgun (WGS) entry which is preliminary data.</text>
</comment>
<feature type="transmembrane region" description="Helical" evidence="1">
    <location>
        <begin position="171"/>
        <end position="189"/>
    </location>
</feature>
<dbReference type="Proteomes" id="UP000027586">
    <property type="component" value="Unassembled WGS sequence"/>
</dbReference>
<dbReference type="AlphaFoldDB" id="A0A068S3C7"/>
<keyword evidence="3" id="KW-1185">Reference proteome</keyword>
<proteinExistence type="predicted"/>
<name>A0A068S3C7_9FUNG</name>
<dbReference type="VEuPathDB" id="FungiDB:LCOR_07415.1"/>
<dbReference type="OrthoDB" id="2235387at2759"/>
<reference evidence="2" key="1">
    <citation type="submission" date="2013-08" db="EMBL/GenBank/DDBJ databases">
        <title>Gene expansion shapes genome architecture in the human pathogen Lichtheimia corymbifera: an evolutionary genomics analysis in the ancient terrestrial Mucorales (Mucoromycotina).</title>
        <authorList>
            <person name="Schwartze V.U."/>
            <person name="Winter S."/>
            <person name="Shelest E."/>
            <person name="Marcet-Houben M."/>
            <person name="Horn F."/>
            <person name="Wehner S."/>
            <person name="Hoffmann K."/>
            <person name="Riege K."/>
            <person name="Sammeth M."/>
            <person name="Nowrousian M."/>
            <person name="Valiante V."/>
            <person name="Linde J."/>
            <person name="Jacobsen I.D."/>
            <person name="Marz M."/>
            <person name="Brakhage A.A."/>
            <person name="Gabaldon T."/>
            <person name="Bocker S."/>
            <person name="Voigt K."/>
        </authorList>
    </citation>
    <scope>NUCLEOTIDE SEQUENCE [LARGE SCALE GENOMIC DNA]</scope>
    <source>
        <strain evidence="2">FSU 9682</strain>
    </source>
</reference>
<keyword evidence="1" id="KW-0812">Transmembrane</keyword>
<feature type="transmembrane region" description="Helical" evidence="1">
    <location>
        <begin position="136"/>
        <end position="159"/>
    </location>
</feature>
<organism evidence="2 3">
    <name type="scientific">Lichtheimia corymbifera JMRC:FSU:9682</name>
    <dbReference type="NCBI Taxonomy" id="1263082"/>
    <lineage>
        <taxon>Eukaryota</taxon>
        <taxon>Fungi</taxon>
        <taxon>Fungi incertae sedis</taxon>
        <taxon>Mucoromycota</taxon>
        <taxon>Mucoromycotina</taxon>
        <taxon>Mucoromycetes</taxon>
        <taxon>Mucorales</taxon>
        <taxon>Lichtheimiaceae</taxon>
        <taxon>Lichtheimia</taxon>
    </lineage>
</organism>